<dbReference type="AlphaFoldDB" id="A0A1T4VEP4"/>
<evidence type="ECO:0000256" key="4">
    <source>
        <dbReference type="ARBA" id="ARBA00022989"/>
    </source>
</evidence>
<evidence type="ECO:0000256" key="6">
    <source>
        <dbReference type="SAM" id="Phobius"/>
    </source>
</evidence>
<keyword evidence="5 6" id="KW-0472">Membrane</keyword>
<dbReference type="Pfam" id="PF02687">
    <property type="entry name" value="FtsX"/>
    <property type="match status" value="2"/>
</dbReference>
<keyword evidence="9" id="KW-1185">Reference proteome</keyword>
<evidence type="ECO:0000313" key="8">
    <source>
        <dbReference type="EMBL" id="SKA63376.1"/>
    </source>
</evidence>
<dbReference type="OrthoDB" id="9766372at2"/>
<accession>A0A1T4VEP4</accession>
<evidence type="ECO:0000256" key="1">
    <source>
        <dbReference type="ARBA" id="ARBA00004651"/>
    </source>
</evidence>
<dbReference type="InterPro" id="IPR003838">
    <property type="entry name" value="ABC3_permease_C"/>
</dbReference>
<dbReference type="InterPro" id="IPR038766">
    <property type="entry name" value="Membrane_comp_ABC_pdt"/>
</dbReference>
<dbReference type="PANTHER" id="PTHR30287:SF2">
    <property type="entry name" value="BLL1001 PROTEIN"/>
    <property type="match status" value="1"/>
</dbReference>
<feature type="domain" description="ABC3 transporter permease C-terminal" evidence="7">
    <location>
        <begin position="260"/>
        <end position="367"/>
    </location>
</feature>
<feature type="transmembrane region" description="Helical" evidence="6">
    <location>
        <begin position="659"/>
        <end position="679"/>
    </location>
</feature>
<evidence type="ECO:0000256" key="3">
    <source>
        <dbReference type="ARBA" id="ARBA00022692"/>
    </source>
</evidence>
<dbReference type="Proteomes" id="UP000190814">
    <property type="component" value="Unassembled WGS sequence"/>
</dbReference>
<keyword evidence="4 6" id="KW-1133">Transmembrane helix</keyword>
<feature type="transmembrane region" description="Helical" evidence="6">
    <location>
        <begin position="421"/>
        <end position="442"/>
    </location>
</feature>
<feature type="transmembrane region" description="Helical" evidence="6">
    <location>
        <begin position="252"/>
        <end position="273"/>
    </location>
</feature>
<dbReference type="RefSeq" id="WP_078765696.1">
    <property type="nucleotide sequence ID" value="NZ_FUXZ01000004.1"/>
</dbReference>
<feature type="transmembrane region" description="Helical" evidence="6">
    <location>
        <begin position="309"/>
        <end position="327"/>
    </location>
</feature>
<name>A0A1T4VEP4_9FIRM</name>
<gene>
    <name evidence="8" type="ORF">SAMN02745111_00817</name>
</gene>
<dbReference type="GO" id="GO:0005886">
    <property type="term" value="C:plasma membrane"/>
    <property type="evidence" value="ECO:0007669"/>
    <property type="project" value="UniProtKB-SubCell"/>
</dbReference>
<evidence type="ECO:0000256" key="2">
    <source>
        <dbReference type="ARBA" id="ARBA00022475"/>
    </source>
</evidence>
<keyword evidence="2" id="KW-1003">Cell membrane</keyword>
<feature type="transmembrane region" description="Helical" evidence="6">
    <location>
        <begin position="712"/>
        <end position="735"/>
    </location>
</feature>
<feature type="transmembrane region" description="Helical" evidence="6">
    <location>
        <begin position="755"/>
        <end position="776"/>
    </location>
</feature>
<protein>
    <submittedName>
        <fullName evidence="8">Putative ABC transport system permease protein</fullName>
    </submittedName>
</protein>
<evidence type="ECO:0000313" key="9">
    <source>
        <dbReference type="Proteomes" id="UP000190814"/>
    </source>
</evidence>
<keyword evidence="3 6" id="KW-0812">Transmembrane</keyword>
<dbReference type="PANTHER" id="PTHR30287">
    <property type="entry name" value="MEMBRANE COMPONENT OF PREDICTED ABC SUPERFAMILY METABOLITE UPTAKE TRANSPORTER"/>
    <property type="match status" value="1"/>
</dbReference>
<dbReference type="STRING" id="39495.SAMN02745111_00817"/>
<reference evidence="8 9" key="1">
    <citation type="submission" date="2017-02" db="EMBL/GenBank/DDBJ databases">
        <authorList>
            <person name="Peterson S.W."/>
        </authorList>
    </citation>
    <scope>NUCLEOTIDE SEQUENCE [LARGE SCALE GENOMIC DNA]</scope>
    <source>
        <strain evidence="8 9">ATCC 35992</strain>
    </source>
</reference>
<dbReference type="EMBL" id="FUXZ01000004">
    <property type="protein sequence ID" value="SKA63376.1"/>
    <property type="molecule type" value="Genomic_DNA"/>
</dbReference>
<feature type="domain" description="ABC3 transporter permease C-terminal" evidence="7">
    <location>
        <begin position="663"/>
        <end position="781"/>
    </location>
</feature>
<proteinExistence type="predicted"/>
<feature type="transmembrane region" description="Helical" evidence="6">
    <location>
        <begin position="347"/>
        <end position="368"/>
    </location>
</feature>
<evidence type="ECO:0000259" key="7">
    <source>
        <dbReference type="Pfam" id="PF02687"/>
    </source>
</evidence>
<sequence>MFKRMLLKDIKKGKTINTILCMFIIVATIFVASGINNVVSVLTGLDYFMNKAEIENVMFVTSGPGSMGAADEYLKNEKKIDSYKVEDVIYLENTDLINAKTKEECKTRSGNNILQSIDDLKINVFDKNNKKIEKVEKGHTYISAQFVESNDLEVGDKIIVKLEGIEKELIYDGIAKDAFLGASLIGNVRIIVNEDDIKDYKANDKIMNGYSGQCVYIKTDKVKDVKAGISKVSHIAFSTDRDQLKGIYAVDMFAIFIFFILSICLIIISFFILKFSISFTISEEFREIGVMKAIGLKDTPIRKLYITKYTFISIISVSIGLILSVPFGNVIMQTLSNKMYLGNEFGITLNVIGSILVCIVVIGFAYFCTKRIKKLTPIDAIRSGMTGERYKKKNKIKLSKSKAKTSVFMAANDVLDSPKKYFNIFISTTICILFMLIMVNAYSTLNSSAFLDMFGAKADIYIDNMPGISKQMYNVEGKKGFENFLNNIKEDLKKEGVNSRVGFDMNYKLKTLIDGKEYLLTYSQGINTVQSDYKFSKGSAPENENEIAISGKLADEYNVGIGDTIKIDTGKGFKEYIITAKFRTMNLMGELLRFNEKTEIDYSYVAGGMQIAVFLEGDHTASEIEEVKDKIKALYPKVKVLNQKEYCVDCLAVVDAVKVVQYVLLIVTIFVVVLLIIMMEKTFVYKEKNDIALLKAIGFKDSFVRNWHTNRFIIVTILAMITAIVLSVPLTKLLITPIFGMLGTSDIKYRYDIGGFVLYPVIVLLATIVAANISVVSTRKIVARDTANIE</sequence>
<organism evidence="8 9">
    <name type="scientific">Eubacterium uniforme</name>
    <dbReference type="NCBI Taxonomy" id="39495"/>
    <lineage>
        <taxon>Bacteria</taxon>
        <taxon>Bacillati</taxon>
        <taxon>Bacillota</taxon>
        <taxon>Clostridia</taxon>
        <taxon>Eubacteriales</taxon>
        <taxon>Eubacteriaceae</taxon>
        <taxon>Eubacterium</taxon>
    </lineage>
</organism>
<evidence type="ECO:0000256" key="5">
    <source>
        <dbReference type="ARBA" id="ARBA00023136"/>
    </source>
</evidence>
<comment type="subcellular location">
    <subcellularLocation>
        <location evidence="1">Cell membrane</location>
        <topology evidence="1">Multi-pass membrane protein</topology>
    </subcellularLocation>
</comment>